<evidence type="ECO:0000313" key="2">
    <source>
        <dbReference type="EMBL" id="MBC2653507.1"/>
    </source>
</evidence>
<dbReference type="Pfam" id="PF02698">
    <property type="entry name" value="DUF218"/>
    <property type="match status" value="1"/>
</dbReference>
<dbReference type="Proteomes" id="UP000520156">
    <property type="component" value="Unassembled WGS sequence"/>
</dbReference>
<reference evidence="2 3" key="1">
    <citation type="submission" date="2020-08" db="EMBL/GenBank/DDBJ databases">
        <title>The genome sequence of Novosphingobium flavum 4Y4.</title>
        <authorList>
            <person name="Liu Y."/>
        </authorList>
    </citation>
    <scope>NUCLEOTIDE SEQUENCE [LARGE SCALE GENOMIC DNA]</scope>
    <source>
        <strain evidence="2 3">4Y4</strain>
    </source>
</reference>
<dbReference type="AlphaFoldDB" id="A0A7X1FAN8"/>
<feature type="domain" description="DUF218" evidence="1">
    <location>
        <begin position="36"/>
        <end position="145"/>
    </location>
</feature>
<accession>A0A7X1FAN8</accession>
<dbReference type="CDD" id="cd06259">
    <property type="entry name" value="YdcF-like"/>
    <property type="match status" value="1"/>
</dbReference>
<dbReference type="InterPro" id="IPR003848">
    <property type="entry name" value="DUF218"/>
</dbReference>
<keyword evidence="3" id="KW-1185">Reference proteome</keyword>
<organism evidence="2 3">
    <name type="scientific">Novosphingobium aerophilum</name>
    <dbReference type="NCBI Taxonomy" id="2839843"/>
    <lineage>
        <taxon>Bacteria</taxon>
        <taxon>Pseudomonadati</taxon>
        <taxon>Pseudomonadota</taxon>
        <taxon>Alphaproteobacteria</taxon>
        <taxon>Sphingomonadales</taxon>
        <taxon>Sphingomonadaceae</taxon>
        <taxon>Novosphingobium</taxon>
    </lineage>
</organism>
<dbReference type="RefSeq" id="WP_185684881.1">
    <property type="nucleotide sequence ID" value="NZ_JACLAU010000052.1"/>
</dbReference>
<sequence length="176" mass="19797">MIRRLVSSLALIWVLGFLWFAILLPRPAGTVKTDGVVALTGSGGRIERGIAVIEHHLAPRLLVSGVDREVRPREFAAEYRIDDGLLRCCITLGYESVDTRSNAREAARWIARHKMHSVRLVTSDWHMRRAAFDLAQVAPAGVIVIEDAVPTQPSFYALFLEYHKLIARVIQRTWGD</sequence>
<proteinExistence type="predicted"/>
<protein>
    <submittedName>
        <fullName evidence="2">YdcF family protein</fullName>
    </submittedName>
</protein>
<dbReference type="EMBL" id="JACLAU010000052">
    <property type="protein sequence ID" value="MBC2653507.1"/>
    <property type="molecule type" value="Genomic_DNA"/>
</dbReference>
<comment type="caution">
    <text evidence="2">The sequence shown here is derived from an EMBL/GenBank/DDBJ whole genome shotgun (WGS) entry which is preliminary data.</text>
</comment>
<gene>
    <name evidence="2" type="ORF">H7F49_17630</name>
</gene>
<evidence type="ECO:0000313" key="3">
    <source>
        <dbReference type="Proteomes" id="UP000520156"/>
    </source>
</evidence>
<name>A0A7X1FAN8_9SPHN</name>
<evidence type="ECO:0000259" key="1">
    <source>
        <dbReference type="Pfam" id="PF02698"/>
    </source>
</evidence>